<feature type="transmembrane region" description="Helical" evidence="6">
    <location>
        <begin position="114"/>
        <end position="137"/>
    </location>
</feature>
<dbReference type="PANTHER" id="PTHR30250:SF11">
    <property type="entry name" value="O-ANTIGEN TRANSPORTER-RELATED"/>
    <property type="match status" value="1"/>
</dbReference>
<comment type="caution">
    <text evidence="7">The sequence shown here is derived from an EMBL/GenBank/DDBJ whole genome shotgun (WGS) entry which is preliminary data.</text>
</comment>
<gene>
    <name evidence="7" type="ORF">HNQ51_001668</name>
</gene>
<keyword evidence="2" id="KW-1003">Cell membrane</keyword>
<keyword evidence="8" id="KW-1185">Reference proteome</keyword>
<evidence type="ECO:0000256" key="4">
    <source>
        <dbReference type="ARBA" id="ARBA00022989"/>
    </source>
</evidence>
<evidence type="ECO:0000313" key="8">
    <source>
        <dbReference type="Proteomes" id="UP000554837"/>
    </source>
</evidence>
<keyword evidence="3 6" id="KW-0812">Transmembrane</keyword>
<feature type="transmembrane region" description="Helical" evidence="6">
    <location>
        <begin position="430"/>
        <end position="457"/>
    </location>
</feature>
<dbReference type="RefSeq" id="WP_138855960.1">
    <property type="nucleotide sequence ID" value="NZ_CP040709.1"/>
</dbReference>
<feature type="transmembrane region" description="Helical" evidence="6">
    <location>
        <begin position="88"/>
        <end position="108"/>
    </location>
</feature>
<keyword evidence="4 6" id="KW-1133">Transmembrane helix</keyword>
<evidence type="ECO:0000256" key="3">
    <source>
        <dbReference type="ARBA" id="ARBA00022692"/>
    </source>
</evidence>
<evidence type="ECO:0000256" key="5">
    <source>
        <dbReference type="ARBA" id="ARBA00023136"/>
    </source>
</evidence>
<evidence type="ECO:0000256" key="6">
    <source>
        <dbReference type="SAM" id="Phobius"/>
    </source>
</evidence>
<organism evidence="7 8">
    <name type="scientific">Inhella inkyongensis</name>
    <dbReference type="NCBI Taxonomy" id="392593"/>
    <lineage>
        <taxon>Bacteria</taxon>
        <taxon>Pseudomonadati</taxon>
        <taxon>Pseudomonadota</taxon>
        <taxon>Betaproteobacteria</taxon>
        <taxon>Burkholderiales</taxon>
        <taxon>Sphaerotilaceae</taxon>
        <taxon>Inhella</taxon>
    </lineage>
</organism>
<feature type="transmembrane region" description="Helical" evidence="6">
    <location>
        <begin position="343"/>
        <end position="367"/>
    </location>
</feature>
<feature type="transmembrane region" description="Helical" evidence="6">
    <location>
        <begin position="318"/>
        <end position="337"/>
    </location>
</feature>
<proteinExistence type="predicted"/>
<name>A0A840S6E0_9BURK</name>
<dbReference type="Proteomes" id="UP000554837">
    <property type="component" value="Unassembled WGS sequence"/>
</dbReference>
<dbReference type="EMBL" id="JACHHO010000002">
    <property type="protein sequence ID" value="MBB5204354.1"/>
    <property type="molecule type" value="Genomic_DNA"/>
</dbReference>
<dbReference type="GO" id="GO:0005886">
    <property type="term" value="C:plasma membrane"/>
    <property type="evidence" value="ECO:0007669"/>
    <property type="project" value="UniProtKB-SubCell"/>
</dbReference>
<feature type="transmembrane region" description="Helical" evidence="6">
    <location>
        <begin position="185"/>
        <end position="211"/>
    </location>
</feature>
<feature type="transmembrane region" description="Helical" evidence="6">
    <location>
        <begin position="388"/>
        <end position="410"/>
    </location>
</feature>
<evidence type="ECO:0000256" key="1">
    <source>
        <dbReference type="ARBA" id="ARBA00004651"/>
    </source>
</evidence>
<keyword evidence="5 6" id="KW-0472">Membrane</keyword>
<sequence>MDGPYSLARLRRGVLHFLAGKVLSAALSLAALLLLARLLSTADYGRYVALVALVELGLGLASLGLDWVAGRYVPEYRVRASAVRLARFIVQLAGLQALLLALLGLLLWSVAEPLAAWLGLGSQALPAIHLYSLYLFLEGLSRVLRDQMLGHLLLQGRAQLALLVRHGVAVGACVGIWLLEQRADLVLVASIEVGATALGLLLAALGLGLALRAERSEVEGATCTWTEPPLSEMRRLALNSYASLLMSIPTRPQVLMLLVTRLAGAEAAALFGFARALSEQVLRFLPAELLLGFLRPALVARYLEARDFADLNLQTKRLLLVSLMVLAPVLCLALAQGPMVLSVLGGVGFAPAAPLLALLLMGVALLSHRRMLEFIANSVGQPEVIRRASALMWVAPLGAAGLLILHAPLWTVPVPMLLGELLFGWRAGNALRAAGFGYVAPVAGTVRSLVALAAAALPLSLLQVGAQPGVWTLLGVGLMGAALTLCALALVRPLDAASLAALRGLLRKNSGSAHDTAL</sequence>
<feature type="transmembrane region" description="Helical" evidence="6">
    <location>
        <begin position="158"/>
        <end position="179"/>
    </location>
</feature>
<protein>
    <submittedName>
        <fullName evidence="7">O-antigen/teichoic acid export membrane protein</fullName>
    </submittedName>
</protein>
<dbReference type="InterPro" id="IPR050833">
    <property type="entry name" value="Poly_Biosynth_Transport"/>
</dbReference>
<comment type="subcellular location">
    <subcellularLocation>
        <location evidence="1">Cell membrane</location>
        <topology evidence="1">Multi-pass membrane protein</topology>
    </subcellularLocation>
</comment>
<accession>A0A840S6E0</accession>
<evidence type="ECO:0000256" key="2">
    <source>
        <dbReference type="ARBA" id="ARBA00022475"/>
    </source>
</evidence>
<dbReference type="PANTHER" id="PTHR30250">
    <property type="entry name" value="PST FAMILY PREDICTED COLANIC ACID TRANSPORTER"/>
    <property type="match status" value="1"/>
</dbReference>
<feature type="transmembrane region" description="Helical" evidence="6">
    <location>
        <begin position="47"/>
        <end position="68"/>
    </location>
</feature>
<feature type="transmembrane region" description="Helical" evidence="6">
    <location>
        <begin position="469"/>
        <end position="491"/>
    </location>
</feature>
<dbReference type="OrthoDB" id="8573819at2"/>
<evidence type="ECO:0000313" key="7">
    <source>
        <dbReference type="EMBL" id="MBB5204354.1"/>
    </source>
</evidence>
<dbReference type="AlphaFoldDB" id="A0A840S6E0"/>
<feature type="transmembrane region" description="Helical" evidence="6">
    <location>
        <begin position="14"/>
        <end position="35"/>
    </location>
</feature>
<reference evidence="7 8" key="1">
    <citation type="submission" date="2020-08" db="EMBL/GenBank/DDBJ databases">
        <title>Genomic Encyclopedia of Type Strains, Phase IV (KMG-IV): sequencing the most valuable type-strain genomes for metagenomic binning, comparative biology and taxonomic classification.</title>
        <authorList>
            <person name="Goeker M."/>
        </authorList>
    </citation>
    <scope>NUCLEOTIDE SEQUENCE [LARGE SCALE GENOMIC DNA]</scope>
    <source>
        <strain evidence="7 8">DSM 23958</strain>
    </source>
</reference>